<comment type="caution">
    <text evidence="1">The sequence shown here is derived from an EMBL/GenBank/DDBJ whole genome shotgun (WGS) entry which is preliminary data.</text>
</comment>
<dbReference type="RefSeq" id="WP_185076478.1">
    <property type="nucleotide sequence ID" value="NZ_MOBP01000005.1"/>
</dbReference>
<accession>A0A423KNQ5</accession>
<name>A0A423KNQ5_9PSED</name>
<gene>
    <name evidence="1" type="ORF">BK665_08775</name>
</gene>
<evidence type="ECO:0000313" key="2">
    <source>
        <dbReference type="Proteomes" id="UP000283627"/>
    </source>
</evidence>
<reference evidence="1 2" key="1">
    <citation type="submission" date="2016-10" db="EMBL/GenBank/DDBJ databases">
        <title>Comparative genome analysis of multiple Pseudomonas spp. focuses on biocontrol and plant growth promoting traits.</title>
        <authorList>
            <person name="Tao X.-Y."/>
            <person name="Taylor C.G."/>
        </authorList>
    </citation>
    <scope>NUCLEOTIDE SEQUENCE [LARGE SCALE GENOMIC DNA]</scope>
    <source>
        <strain evidence="1 2">39A2</strain>
    </source>
</reference>
<evidence type="ECO:0000313" key="1">
    <source>
        <dbReference type="EMBL" id="RON56039.1"/>
    </source>
</evidence>
<protein>
    <submittedName>
        <fullName evidence="1">Uncharacterized protein</fullName>
    </submittedName>
</protein>
<dbReference type="AlphaFoldDB" id="A0A423KNQ5"/>
<sequence length="181" mass="19837">MSTFITNSFIATLEIPGQHLNLLNTLYGGPAMATELLGSGGFFTGRPQQRDDSHLLGYRSKAEVSAIEPLQLFFLGSQGGYAIFTLDGSGHLHSCISKNRVNLLGAVAADSGERTLFNMTNDQGRIITLDDLAGDKHLITLKTEDEKHIGGLTLKGSNYHYLSEVSDNYKMTFELKILERL</sequence>
<proteinExistence type="predicted"/>
<dbReference type="EMBL" id="MOBP01000005">
    <property type="protein sequence ID" value="RON56039.1"/>
    <property type="molecule type" value="Genomic_DNA"/>
</dbReference>
<organism evidence="1 2">
    <name type="scientific">Pseudomonas frederiksbergensis</name>
    <dbReference type="NCBI Taxonomy" id="104087"/>
    <lineage>
        <taxon>Bacteria</taxon>
        <taxon>Pseudomonadati</taxon>
        <taxon>Pseudomonadota</taxon>
        <taxon>Gammaproteobacteria</taxon>
        <taxon>Pseudomonadales</taxon>
        <taxon>Pseudomonadaceae</taxon>
        <taxon>Pseudomonas</taxon>
    </lineage>
</organism>
<dbReference type="Proteomes" id="UP000283627">
    <property type="component" value="Unassembled WGS sequence"/>
</dbReference>